<dbReference type="Gene3D" id="2.160.20.60">
    <property type="entry name" value="Glutamate synthase, alpha subunit, C-terminal domain"/>
    <property type="match status" value="1"/>
</dbReference>
<dbReference type="PANTHER" id="PTHR39673:SF5">
    <property type="entry name" value="TUNGSTEN-CONTAINING FORMYLMETHANOFURAN DEHYDROGENASE 2 SUBUNIT C"/>
    <property type="match status" value="1"/>
</dbReference>
<protein>
    <submittedName>
        <fullName evidence="2">GXGXG motif protein</fullName>
    </submittedName>
</protein>
<name>A0ABX5XNC1_9BACT</name>
<feature type="region of interest" description="Disordered" evidence="1">
    <location>
        <begin position="1"/>
        <end position="45"/>
    </location>
</feature>
<evidence type="ECO:0000256" key="1">
    <source>
        <dbReference type="SAM" id="MobiDB-lite"/>
    </source>
</evidence>
<dbReference type="EMBL" id="CP036432">
    <property type="protein sequence ID" value="QDV83483.1"/>
    <property type="molecule type" value="Genomic_DNA"/>
</dbReference>
<dbReference type="PANTHER" id="PTHR39673">
    <property type="entry name" value="TUNGSTEN FORMYLMETHANOFURAN DEHYDROGENASE, SUBUNIT C (FWDC)"/>
    <property type="match status" value="1"/>
</dbReference>
<organism evidence="2 3">
    <name type="scientific">Stieleria magnilauensis</name>
    <dbReference type="NCBI Taxonomy" id="2527963"/>
    <lineage>
        <taxon>Bacteria</taxon>
        <taxon>Pseudomonadati</taxon>
        <taxon>Planctomycetota</taxon>
        <taxon>Planctomycetia</taxon>
        <taxon>Pirellulales</taxon>
        <taxon>Pirellulaceae</taxon>
        <taxon>Stieleria</taxon>
    </lineage>
</organism>
<feature type="compositionally biased region" description="Pro residues" evidence="1">
    <location>
        <begin position="1"/>
        <end position="16"/>
    </location>
</feature>
<dbReference type="Proteomes" id="UP000318081">
    <property type="component" value="Chromosome"/>
</dbReference>
<dbReference type="RefSeq" id="WP_419581248.1">
    <property type="nucleotide sequence ID" value="NZ_CP036432.1"/>
</dbReference>
<dbReference type="SUPFAM" id="SSF69336">
    <property type="entry name" value="Alpha subunit of glutamate synthase, C-terminal domain"/>
    <property type="match status" value="1"/>
</dbReference>
<keyword evidence="3" id="KW-1185">Reference proteome</keyword>
<dbReference type="CDD" id="cd00504">
    <property type="entry name" value="GXGXG"/>
    <property type="match status" value="1"/>
</dbReference>
<sequence>MPHVPKPPQSAKPPTPLRSAPAESGSRETLPNKTLPADAQSAESLPADALPVDALPVDALPVDALPVGALSDAAPQLDSTHDTMVGFDQESVDSTNLPDIDHEFSMQELFDAELREAIRSVPLPGDEEKLPRVEILGADGQHAALMRIDHPVKLRVRGSLGDYAFAYNSQTVIKVFGNVGHGVAEGMSSGSIRVRGHAGHGAGTAMTGGTLGIYGSAGDRTGGAMRGGGLFVRGDVGNDVGLGALAGTIVIGGDAGNNLGNPLSNVAVFIRGKAASLTPGVTEAPLRKKQEVQLGLLLISAGIRGDATDFRRIVPIAKLAAENAARGEVVPNWR</sequence>
<evidence type="ECO:0000313" key="2">
    <source>
        <dbReference type="EMBL" id="QDV83483.1"/>
    </source>
</evidence>
<gene>
    <name evidence="2" type="ORF">TBK1r_24240</name>
</gene>
<reference evidence="2 3" key="1">
    <citation type="submission" date="2019-02" db="EMBL/GenBank/DDBJ databases">
        <title>Deep-cultivation of Planctomycetes and their phenomic and genomic characterization uncovers novel biology.</title>
        <authorList>
            <person name="Wiegand S."/>
            <person name="Jogler M."/>
            <person name="Boedeker C."/>
            <person name="Pinto D."/>
            <person name="Vollmers J."/>
            <person name="Rivas-Marin E."/>
            <person name="Kohn T."/>
            <person name="Peeters S.H."/>
            <person name="Heuer A."/>
            <person name="Rast P."/>
            <person name="Oberbeckmann S."/>
            <person name="Bunk B."/>
            <person name="Jeske O."/>
            <person name="Meyerdierks A."/>
            <person name="Storesund J.E."/>
            <person name="Kallscheuer N."/>
            <person name="Luecker S."/>
            <person name="Lage O.M."/>
            <person name="Pohl T."/>
            <person name="Merkel B.J."/>
            <person name="Hornburger P."/>
            <person name="Mueller R.-W."/>
            <person name="Bruemmer F."/>
            <person name="Labrenz M."/>
            <person name="Spormann A.M."/>
            <person name="Op den Camp H."/>
            <person name="Overmann J."/>
            <person name="Amann R."/>
            <person name="Jetten M.S.M."/>
            <person name="Mascher T."/>
            <person name="Medema M.H."/>
            <person name="Devos D.P."/>
            <person name="Kaster A.-K."/>
            <person name="Ovreas L."/>
            <person name="Rohde M."/>
            <person name="Galperin M.Y."/>
            <person name="Jogler C."/>
        </authorList>
    </citation>
    <scope>NUCLEOTIDE SEQUENCE [LARGE SCALE GENOMIC DNA]</scope>
    <source>
        <strain evidence="2 3">TBK1r</strain>
    </source>
</reference>
<dbReference type="InterPro" id="IPR036485">
    <property type="entry name" value="Glu_synth_asu_C_sf"/>
</dbReference>
<evidence type="ECO:0000313" key="3">
    <source>
        <dbReference type="Proteomes" id="UP000318081"/>
    </source>
</evidence>
<accession>A0ABX5XNC1</accession>
<proteinExistence type="predicted"/>